<keyword evidence="1" id="KW-0472">Membrane</keyword>
<sequence>MKQFKVFADFEQEEQYLNDMAQKGFEFVKRSSLGLYHFKKSDSKNRCYKVDYRIFNKKSDFLDYISIFEDSGWKHIYGTQGSGQQYFLKLSQQAISDIFSDEESRAERYIRLQKRCLTWVGSLVLAVVVVLISVKFNLSELFFLTPGLWQKEGNEFWRAFWFEFPFMLMRVLPVAFCAIGAILYGYWARKAKKSYEKFLSYKKS</sequence>
<dbReference type="EMBL" id="JARUJP010000039">
    <property type="protein sequence ID" value="MDW8803065.1"/>
    <property type="molecule type" value="Genomic_DNA"/>
</dbReference>
<organism evidence="2 3">
    <name type="scientific">Clostridium tanneri</name>
    <dbReference type="NCBI Taxonomy" id="3037988"/>
    <lineage>
        <taxon>Bacteria</taxon>
        <taxon>Bacillati</taxon>
        <taxon>Bacillota</taxon>
        <taxon>Clostridia</taxon>
        <taxon>Eubacteriales</taxon>
        <taxon>Clostridiaceae</taxon>
        <taxon>Clostridium</taxon>
    </lineage>
</organism>
<protein>
    <submittedName>
        <fullName evidence="2">DUF2812 domain-containing protein</fullName>
    </submittedName>
</protein>
<comment type="caution">
    <text evidence="2">The sequence shown here is derived from an EMBL/GenBank/DDBJ whole genome shotgun (WGS) entry which is preliminary data.</text>
</comment>
<reference evidence="2 3" key="1">
    <citation type="submission" date="2023-04" db="EMBL/GenBank/DDBJ databases">
        <title>Clostridium tannerae sp. nov., isolated from the fecal material of an alpaca.</title>
        <authorList>
            <person name="Miller S."/>
            <person name="Hendry M."/>
            <person name="King J."/>
            <person name="Sankaranarayanan K."/>
            <person name="Lawson P.A."/>
        </authorList>
    </citation>
    <scope>NUCLEOTIDE SEQUENCE [LARGE SCALE GENOMIC DNA]</scope>
    <source>
        <strain evidence="2 3">A1-XYC3</strain>
    </source>
</reference>
<feature type="transmembrane region" description="Helical" evidence="1">
    <location>
        <begin position="116"/>
        <end position="136"/>
    </location>
</feature>
<keyword evidence="3" id="KW-1185">Reference proteome</keyword>
<dbReference type="InterPro" id="IPR021359">
    <property type="entry name" value="DUF2812"/>
</dbReference>
<keyword evidence="1" id="KW-0812">Transmembrane</keyword>
<dbReference type="RefSeq" id="WP_318799246.1">
    <property type="nucleotide sequence ID" value="NZ_JARUJP010000039.1"/>
</dbReference>
<feature type="transmembrane region" description="Helical" evidence="1">
    <location>
        <begin position="167"/>
        <end position="187"/>
    </location>
</feature>
<name>A0ABU4JY11_9CLOT</name>
<evidence type="ECO:0000313" key="2">
    <source>
        <dbReference type="EMBL" id="MDW8803065.1"/>
    </source>
</evidence>
<dbReference type="Pfam" id="PF11193">
    <property type="entry name" value="DUF2812"/>
    <property type="match status" value="1"/>
</dbReference>
<keyword evidence="1" id="KW-1133">Transmembrane helix</keyword>
<dbReference type="Proteomes" id="UP001281656">
    <property type="component" value="Unassembled WGS sequence"/>
</dbReference>
<accession>A0ABU4JY11</accession>
<evidence type="ECO:0000313" key="3">
    <source>
        <dbReference type="Proteomes" id="UP001281656"/>
    </source>
</evidence>
<proteinExistence type="predicted"/>
<gene>
    <name evidence="2" type="ORF">P8V03_18165</name>
</gene>
<evidence type="ECO:0000256" key="1">
    <source>
        <dbReference type="SAM" id="Phobius"/>
    </source>
</evidence>